<organism evidence="1 2">
    <name type="scientific">Gimesia maris</name>
    <dbReference type="NCBI Taxonomy" id="122"/>
    <lineage>
        <taxon>Bacteria</taxon>
        <taxon>Pseudomonadati</taxon>
        <taxon>Planctomycetota</taxon>
        <taxon>Planctomycetia</taxon>
        <taxon>Planctomycetales</taxon>
        <taxon>Planctomycetaceae</taxon>
        <taxon>Gimesia</taxon>
    </lineage>
</organism>
<evidence type="ECO:0000313" key="2">
    <source>
        <dbReference type="Proteomes" id="UP000322887"/>
    </source>
</evidence>
<keyword evidence="2" id="KW-1185">Reference proteome</keyword>
<evidence type="ECO:0008006" key="3">
    <source>
        <dbReference type="Google" id="ProtNLM"/>
    </source>
</evidence>
<protein>
    <recommendedName>
        <fullName evidence="3">Secreted protein</fullName>
    </recommendedName>
</protein>
<name>A0ABX5YZD2_9PLAN</name>
<evidence type="ECO:0000313" key="1">
    <source>
        <dbReference type="EMBL" id="QEG19888.1"/>
    </source>
</evidence>
<proteinExistence type="predicted"/>
<gene>
    <name evidence="1" type="ORF">GmarT_57970</name>
</gene>
<sequence length="156" mass="17474">MFIIIILLLQSLFTSMPVWVLTRIVNVYATFEICMQGEWKFPSISTEENWNLSSQLSVKAATSCSLRSARIIFGPTHFFFRVVSCLFVVENSIRTFHRFPLCGETGLYLARRADRLGVALTAGQVGYMKSGCAIVLTVSCCLRQPRITSGATRSTF</sequence>
<dbReference type="EMBL" id="CP042910">
    <property type="protein sequence ID" value="QEG19888.1"/>
    <property type="molecule type" value="Genomic_DNA"/>
</dbReference>
<dbReference type="Proteomes" id="UP000322887">
    <property type="component" value="Chromosome"/>
</dbReference>
<reference evidence="1 2" key="1">
    <citation type="submission" date="2019-08" db="EMBL/GenBank/DDBJ databases">
        <title>Deep-cultivation of Planctomycetes and their phenomic and genomic characterization uncovers novel biology.</title>
        <authorList>
            <person name="Wiegand S."/>
            <person name="Jogler M."/>
            <person name="Boedeker C."/>
            <person name="Pinto D."/>
            <person name="Vollmers J."/>
            <person name="Rivas-Marin E."/>
            <person name="Kohn T."/>
            <person name="Peeters S.H."/>
            <person name="Heuer A."/>
            <person name="Rast P."/>
            <person name="Oberbeckmann S."/>
            <person name="Bunk B."/>
            <person name="Jeske O."/>
            <person name="Meyerdierks A."/>
            <person name="Storesund J.E."/>
            <person name="Kallscheuer N."/>
            <person name="Luecker S."/>
            <person name="Lage O.M."/>
            <person name="Pohl T."/>
            <person name="Merkel B.J."/>
            <person name="Hornburger P."/>
            <person name="Mueller R.-W."/>
            <person name="Bruemmer F."/>
            <person name="Labrenz M."/>
            <person name="Spormann A.M."/>
            <person name="Op den Camp H."/>
            <person name="Overmann J."/>
            <person name="Amann R."/>
            <person name="Jetten M.S.M."/>
            <person name="Mascher T."/>
            <person name="Medema M.H."/>
            <person name="Devos D.P."/>
            <person name="Kaster A.-K."/>
            <person name="Ovreas L."/>
            <person name="Rohde M."/>
            <person name="Galperin M.Y."/>
            <person name="Jogler C."/>
        </authorList>
    </citation>
    <scope>NUCLEOTIDE SEQUENCE [LARGE SCALE GENOMIC DNA]</scope>
    <source>
        <strain evidence="1 2">DSM 8797</strain>
    </source>
</reference>
<accession>A0ABX5YZD2</accession>